<feature type="signal peptide" evidence="1">
    <location>
        <begin position="1"/>
        <end position="20"/>
    </location>
</feature>
<dbReference type="Proteomes" id="UP001597511">
    <property type="component" value="Unassembled WGS sequence"/>
</dbReference>
<organism evidence="3 4">
    <name type="scientific">Terrimonas rubra</name>
    <dbReference type="NCBI Taxonomy" id="1035890"/>
    <lineage>
        <taxon>Bacteria</taxon>
        <taxon>Pseudomonadati</taxon>
        <taxon>Bacteroidota</taxon>
        <taxon>Chitinophagia</taxon>
        <taxon>Chitinophagales</taxon>
        <taxon>Chitinophagaceae</taxon>
        <taxon>Terrimonas</taxon>
    </lineage>
</organism>
<reference evidence="4" key="1">
    <citation type="journal article" date="2019" name="Int. J. Syst. Evol. Microbiol.">
        <title>The Global Catalogue of Microorganisms (GCM) 10K type strain sequencing project: providing services to taxonomists for standard genome sequencing and annotation.</title>
        <authorList>
            <consortium name="The Broad Institute Genomics Platform"/>
            <consortium name="The Broad Institute Genome Sequencing Center for Infectious Disease"/>
            <person name="Wu L."/>
            <person name="Ma J."/>
        </authorList>
    </citation>
    <scope>NUCLEOTIDE SEQUENCE [LARGE SCALE GENOMIC DNA]</scope>
    <source>
        <strain evidence="4">KCTC 23299</strain>
    </source>
</reference>
<gene>
    <name evidence="3" type="ORF">ACFS6H_15675</name>
</gene>
<dbReference type="InterPro" id="IPR013766">
    <property type="entry name" value="Thioredoxin_domain"/>
</dbReference>
<dbReference type="InterPro" id="IPR012336">
    <property type="entry name" value="Thioredoxin-like_fold"/>
</dbReference>
<dbReference type="RefSeq" id="WP_386100940.1">
    <property type="nucleotide sequence ID" value="NZ_JBHUOZ010000003.1"/>
</dbReference>
<dbReference type="SUPFAM" id="SSF52833">
    <property type="entry name" value="Thioredoxin-like"/>
    <property type="match status" value="1"/>
</dbReference>
<name>A0ABW6A712_9BACT</name>
<keyword evidence="4" id="KW-1185">Reference proteome</keyword>
<feature type="domain" description="Thioredoxin" evidence="2">
    <location>
        <begin position="6"/>
        <end position="167"/>
    </location>
</feature>
<accession>A0ABW6A712</accession>
<dbReference type="InterPro" id="IPR036249">
    <property type="entry name" value="Thioredoxin-like_sf"/>
</dbReference>
<dbReference type="PROSITE" id="PS51352">
    <property type="entry name" value="THIOREDOXIN_2"/>
    <property type="match status" value="1"/>
</dbReference>
<dbReference type="Pfam" id="PF13098">
    <property type="entry name" value="Thioredoxin_2"/>
    <property type="match status" value="1"/>
</dbReference>
<sequence length="167" mass="19484">MKQLSILLGLLVITVSNVVAQNGNAKQSPYQQFPDNPPLNILLVDSVTTFTKDKFKKNKPVFLILFSPDCDHCKHETEDIIRNIDKLKDVHIVMATSQPFEKMKEFYKHYQLEKYKNITVGRDRQYMLISYFDISSLPMIAIYDKKHKLIKRHEGTMTVADMLTYIK</sequence>
<evidence type="ECO:0000313" key="4">
    <source>
        <dbReference type="Proteomes" id="UP001597511"/>
    </source>
</evidence>
<proteinExistence type="predicted"/>
<comment type="caution">
    <text evidence="3">The sequence shown here is derived from an EMBL/GenBank/DDBJ whole genome shotgun (WGS) entry which is preliminary data.</text>
</comment>
<dbReference type="Gene3D" id="3.40.30.10">
    <property type="entry name" value="Glutaredoxin"/>
    <property type="match status" value="1"/>
</dbReference>
<evidence type="ECO:0000313" key="3">
    <source>
        <dbReference type="EMBL" id="MFD2921165.1"/>
    </source>
</evidence>
<evidence type="ECO:0000256" key="1">
    <source>
        <dbReference type="SAM" id="SignalP"/>
    </source>
</evidence>
<keyword evidence="1" id="KW-0732">Signal</keyword>
<dbReference type="EMBL" id="JBHUOZ010000003">
    <property type="protein sequence ID" value="MFD2921165.1"/>
    <property type="molecule type" value="Genomic_DNA"/>
</dbReference>
<protein>
    <submittedName>
        <fullName evidence="3">TlpA family protein disulfide reductase</fullName>
    </submittedName>
</protein>
<evidence type="ECO:0000259" key="2">
    <source>
        <dbReference type="PROSITE" id="PS51352"/>
    </source>
</evidence>
<feature type="chain" id="PRO_5045301106" evidence="1">
    <location>
        <begin position="21"/>
        <end position="167"/>
    </location>
</feature>